<dbReference type="Proteomes" id="UP001501721">
    <property type="component" value="Unassembled WGS sequence"/>
</dbReference>
<comment type="caution">
    <text evidence="3">The sequence shown here is derived from an EMBL/GenBank/DDBJ whole genome shotgun (WGS) entry which is preliminary data.</text>
</comment>
<dbReference type="SUPFAM" id="SSF160582">
    <property type="entry name" value="MbtH-like"/>
    <property type="match status" value="1"/>
</dbReference>
<feature type="compositionally biased region" description="Basic and acidic residues" evidence="1">
    <location>
        <begin position="38"/>
        <end position="50"/>
    </location>
</feature>
<dbReference type="SMART" id="SM00923">
    <property type="entry name" value="MbtH"/>
    <property type="match status" value="1"/>
</dbReference>
<dbReference type="Pfam" id="PF03621">
    <property type="entry name" value="MbtH"/>
    <property type="match status" value="1"/>
</dbReference>
<dbReference type="Gene3D" id="3.90.820.10">
    <property type="entry name" value="Structural Genomics, Unknown Function 30-nov-00 1gh9 Mol_id"/>
    <property type="match status" value="1"/>
</dbReference>
<evidence type="ECO:0000259" key="2">
    <source>
        <dbReference type="SMART" id="SM00923"/>
    </source>
</evidence>
<reference evidence="4" key="1">
    <citation type="journal article" date="2019" name="Int. J. Syst. Evol. Microbiol.">
        <title>The Global Catalogue of Microorganisms (GCM) 10K type strain sequencing project: providing services to taxonomists for standard genome sequencing and annotation.</title>
        <authorList>
            <consortium name="The Broad Institute Genomics Platform"/>
            <consortium name="The Broad Institute Genome Sequencing Center for Infectious Disease"/>
            <person name="Wu L."/>
            <person name="Ma J."/>
        </authorList>
    </citation>
    <scope>NUCLEOTIDE SEQUENCE [LARGE SCALE GENOMIC DNA]</scope>
    <source>
        <strain evidence="4">JCM 6923</strain>
    </source>
</reference>
<dbReference type="InterPro" id="IPR038020">
    <property type="entry name" value="MbtH-like_sf"/>
</dbReference>
<accession>A0ABP5XQF3</accession>
<proteinExistence type="predicted"/>
<sequence length="113" mass="12905">MKAFPHEAPPRRTARRGPRAPRAPTRTADRTPPPADPTELKSKENDMDENTRYQVLRNDEEQYSLWPVDIEVPAGWQPVGKEGTEAECSAYVDEVWTDMRPKSLRERMENAGA</sequence>
<keyword evidence="4" id="KW-1185">Reference proteome</keyword>
<feature type="domain" description="MbtH-like" evidence="2">
    <location>
        <begin position="45"/>
        <end position="94"/>
    </location>
</feature>
<feature type="compositionally biased region" description="Basic and acidic residues" evidence="1">
    <location>
        <begin position="1"/>
        <end position="10"/>
    </location>
</feature>
<feature type="region of interest" description="Disordered" evidence="1">
    <location>
        <begin position="1"/>
        <end position="50"/>
    </location>
</feature>
<dbReference type="InterPro" id="IPR005153">
    <property type="entry name" value="MbtH-like_dom"/>
</dbReference>
<name>A0ABP5XQF3_9ACTN</name>
<evidence type="ECO:0000313" key="4">
    <source>
        <dbReference type="Proteomes" id="UP001501721"/>
    </source>
</evidence>
<protein>
    <recommendedName>
        <fullName evidence="2">MbtH-like domain-containing protein</fullName>
    </recommendedName>
</protein>
<dbReference type="PANTHER" id="PTHR38444:SF1">
    <property type="entry name" value="ENTEROBACTIN BIOSYNTHESIS PROTEIN YBDZ"/>
    <property type="match status" value="1"/>
</dbReference>
<evidence type="ECO:0000256" key="1">
    <source>
        <dbReference type="SAM" id="MobiDB-lite"/>
    </source>
</evidence>
<dbReference type="PANTHER" id="PTHR38444">
    <property type="entry name" value="ENTEROBACTIN BIOSYNTHESIS PROTEIN YBDZ"/>
    <property type="match status" value="1"/>
</dbReference>
<gene>
    <name evidence="3" type="ORF">GCM10010422_01810</name>
</gene>
<dbReference type="InterPro" id="IPR037407">
    <property type="entry name" value="MLP_fam"/>
</dbReference>
<evidence type="ECO:0000313" key="3">
    <source>
        <dbReference type="EMBL" id="GAA2464912.1"/>
    </source>
</evidence>
<organism evidence="3 4">
    <name type="scientific">Streptomyces graminearus</name>
    <dbReference type="NCBI Taxonomy" id="284030"/>
    <lineage>
        <taxon>Bacteria</taxon>
        <taxon>Bacillati</taxon>
        <taxon>Actinomycetota</taxon>
        <taxon>Actinomycetes</taxon>
        <taxon>Kitasatosporales</taxon>
        <taxon>Streptomycetaceae</taxon>
        <taxon>Streptomyces</taxon>
    </lineage>
</organism>
<dbReference type="EMBL" id="BAAATL010000001">
    <property type="protein sequence ID" value="GAA2464912.1"/>
    <property type="molecule type" value="Genomic_DNA"/>
</dbReference>